<proteinExistence type="predicted"/>
<evidence type="ECO:0000313" key="2">
    <source>
        <dbReference type="EMBL" id="RVW32104.1"/>
    </source>
</evidence>
<evidence type="ECO:0000313" key="3">
    <source>
        <dbReference type="Proteomes" id="UP000288805"/>
    </source>
</evidence>
<accession>A0A438D9J0</accession>
<dbReference type="Proteomes" id="UP000288805">
    <property type="component" value="Unassembled WGS sequence"/>
</dbReference>
<sequence length="403" mass="44876">MNPLRLGCQYGELGIARHMLDEMPVSHGCFYQWLVFNEFSNANAFSVCCQTGDMHLGHLIHDLIIVTRPWECCSNFVYSIKCGSNSSQVCNQVGLDFNDTDQIFKIMPAYNVMQKKGMELLKFIFSSTFKACKSGEAFDHDNLSAMPLELGRELDDFIILSMFRVHKDTVTEKHVTERLIELEPEAAVSYVLLDNSYTDVEKCMPAKRIKDLLMFANISFYESVDEVGSLLRLPYKNEALLSAEKERILVGPISFHSVIEGTIGSESKTVLLQTLEGSELMMGDYGRPIAYYQSSYCQRSISCIFPGGSAIGEPVFIAVHQYPYCLVGISSGNEIIDLKVERVGLEKRGGRKGLSPQVNKWMGSEEDDGVDRPSPPTAPHPPPPPPPPPSPPPPPPAPTRPFQ</sequence>
<dbReference type="AlphaFoldDB" id="A0A438D9J0"/>
<feature type="compositionally biased region" description="Pro residues" evidence="1">
    <location>
        <begin position="373"/>
        <end position="403"/>
    </location>
</feature>
<comment type="caution">
    <text evidence="2">The sequence shown here is derived from an EMBL/GenBank/DDBJ whole genome shotgun (WGS) entry which is preliminary data.</text>
</comment>
<dbReference type="EMBL" id="QGNW01001726">
    <property type="protein sequence ID" value="RVW32104.1"/>
    <property type="molecule type" value="Genomic_DNA"/>
</dbReference>
<evidence type="ECO:0000256" key="1">
    <source>
        <dbReference type="SAM" id="MobiDB-lite"/>
    </source>
</evidence>
<protein>
    <submittedName>
        <fullName evidence="2">Uncharacterized protein</fullName>
    </submittedName>
</protein>
<feature type="region of interest" description="Disordered" evidence="1">
    <location>
        <begin position="348"/>
        <end position="403"/>
    </location>
</feature>
<gene>
    <name evidence="2" type="ORF">CK203_080557</name>
</gene>
<organism evidence="2 3">
    <name type="scientific">Vitis vinifera</name>
    <name type="common">Grape</name>
    <dbReference type="NCBI Taxonomy" id="29760"/>
    <lineage>
        <taxon>Eukaryota</taxon>
        <taxon>Viridiplantae</taxon>
        <taxon>Streptophyta</taxon>
        <taxon>Embryophyta</taxon>
        <taxon>Tracheophyta</taxon>
        <taxon>Spermatophyta</taxon>
        <taxon>Magnoliopsida</taxon>
        <taxon>eudicotyledons</taxon>
        <taxon>Gunneridae</taxon>
        <taxon>Pentapetalae</taxon>
        <taxon>rosids</taxon>
        <taxon>Vitales</taxon>
        <taxon>Vitaceae</taxon>
        <taxon>Viteae</taxon>
        <taxon>Vitis</taxon>
    </lineage>
</organism>
<name>A0A438D9J0_VITVI</name>
<reference evidence="2 3" key="1">
    <citation type="journal article" date="2018" name="PLoS Genet.">
        <title>Population sequencing reveals clonal diversity and ancestral inbreeding in the grapevine cultivar Chardonnay.</title>
        <authorList>
            <person name="Roach M.J."/>
            <person name="Johnson D.L."/>
            <person name="Bohlmann J."/>
            <person name="van Vuuren H.J."/>
            <person name="Jones S.J."/>
            <person name="Pretorius I.S."/>
            <person name="Schmidt S.A."/>
            <person name="Borneman A.R."/>
        </authorList>
    </citation>
    <scope>NUCLEOTIDE SEQUENCE [LARGE SCALE GENOMIC DNA]</scope>
    <source>
        <strain evidence="3">cv. Chardonnay</strain>
        <tissue evidence="2">Leaf</tissue>
    </source>
</reference>